<protein>
    <submittedName>
        <fullName evidence="2">Lmo0937 family membrane protein</fullName>
    </submittedName>
</protein>
<gene>
    <name evidence="2" type="ORF">KHA97_09355</name>
</gene>
<dbReference type="InterPro" id="IPR043727">
    <property type="entry name" value="Lmo0937-like"/>
</dbReference>
<keyword evidence="3" id="KW-1185">Reference proteome</keyword>
<dbReference type="Proteomes" id="UP000681414">
    <property type="component" value="Unassembled WGS sequence"/>
</dbReference>
<keyword evidence="1" id="KW-1133">Transmembrane helix</keyword>
<dbReference type="Pfam" id="PF18919">
    <property type="entry name" value="DUF5670"/>
    <property type="match status" value="1"/>
</dbReference>
<dbReference type="RefSeq" id="WP_213124492.1">
    <property type="nucleotide sequence ID" value="NZ_JAGYPG010000002.1"/>
</dbReference>
<reference evidence="2 3" key="1">
    <citation type="submission" date="2021-05" db="EMBL/GenBank/DDBJ databases">
        <title>Novel Bacillus species.</title>
        <authorList>
            <person name="Liu G."/>
        </authorList>
    </citation>
    <scope>NUCLEOTIDE SEQUENCE [LARGE SCALE GENOMIC DNA]</scope>
    <source>
        <strain evidence="3">FJAT-49780</strain>
    </source>
</reference>
<name>A0A942TFH9_9BACI</name>
<dbReference type="EMBL" id="JAGYPG010000002">
    <property type="protein sequence ID" value="MBS4195262.1"/>
    <property type="molecule type" value="Genomic_DNA"/>
</dbReference>
<accession>A0A942TFH9</accession>
<evidence type="ECO:0000313" key="3">
    <source>
        <dbReference type="Proteomes" id="UP000681414"/>
    </source>
</evidence>
<dbReference type="NCBIfam" id="NF033488">
    <property type="entry name" value="lmo0937_fam_TM"/>
    <property type="match status" value="1"/>
</dbReference>
<comment type="caution">
    <text evidence="2">The sequence shown here is derived from an EMBL/GenBank/DDBJ whole genome shotgun (WGS) entry which is preliminary data.</text>
</comment>
<keyword evidence="1" id="KW-0472">Membrane</keyword>
<organism evidence="2 3">
    <name type="scientific">Lederbergia citri</name>
    <dbReference type="NCBI Taxonomy" id="2833580"/>
    <lineage>
        <taxon>Bacteria</taxon>
        <taxon>Bacillati</taxon>
        <taxon>Bacillota</taxon>
        <taxon>Bacilli</taxon>
        <taxon>Bacillales</taxon>
        <taxon>Bacillaceae</taxon>
        <taxon>Lederbergia</taxon>
    </lineage>
</organism>
<sequence length="48" mass="5231">MLWTIIGILVVLWLLGFIAKIGGALIHILLIVAVVLFIFNLISGKRAS</sequence>
<feature type="transmembrane region" description="Helical" evidence="1">
    <location>
        <begin position="6"/>
        <end position="39"/>
    </location>
</feature>
<keyword evidence="1" id="KW-0812">Transmembrane</keyword>
<proteinExistence type="predicted"/>
<dbReference type="AlphaFoldDB" id="A0A942TFH9"/>
<evidence type="ECO:0000256" key="1">
    <source>
        <dbReference type="SAM" id="Phobius"/>
    </source>
</evidence>
<evidence type="ECO:0000313" key="2">
    <source>
        <dbReference type="EMBL" id="MBS4195262.1"/>
    </source>
</evidence>